<organism evidence="3 4">
    <name type="scientific">Microlunatus sagamiharensis</name>
    <dbReference type="NCBI Taxonomy" id="546874"/>
    <lineage>
        <taxon>Bacteria</taxon>
        <taxon>Bacillati</taxon>
        <taxon>Actinomycetota</taxon>
        <taxon>Actinomycetes</taxon>
        <taxon>Propionibacteriales</taxon>
        <taxon>Propionibacteriaceae</taxon>
        <taxon>Microlunatus</taxon>
    </lineage>
</organism>
<evidence type="ECO:0000313" key="4">
    <source>
        <dbReference type="Proteomes" id="UP000198825"/>
    </source>
</evidence>
<dbReference type="Proteomes" id="UP000198825">
    <property type="component" value="Chromosome I"/>
</dbReference>
<accession>A0A1H2LZR5</accession>
<dbReference type="EMBL" id="LT629799">
    <property type="protein sequence ID" value="SDU86477.1"/>
    <property type="molecule type" value="Genomic_DNA"/>
</dbReference>
<keyword evidence="4" id="KW-1185">Reference proteome</keyword>
<evidence type="ECO:0000313" key="3">
    <source>
        <dbReference type="EMBL" id="SDU86477.1"/>
    </source>
</evidence>
<feature type="region of interest" description="Disordered" evidence="2">
    <location>
        <begin position="1"/>
        <end position="29"/>
    </location>
</feature>
<feature type="coiled-coil region" evidence="1">
    <location>
        <begin position="62"/>
        <end position="123"/>
    </location>
</feature>
<proteinExistence type="predicted"/>
<name>A0A1H2LZR5_9ACTN</name>
<evidence type="ECO:0000256" key="1">
    <source>
        <dbReference type="SAM" id="Coils"/>
    </source>
</evidence>
<evidence type="ECO:0000256" key="2">
    <source>
        <dbReference type="SAM" id="MobiDB-lite"/>
    </source>
</evidence>
<sequence>MRGAAAAALRRGSARPVIPAPATDDCPALTPEQEQVVQDARDAARAAEEVAALSDATVDRRLDALREQARTASQRAQQAVDDAEMVMATSGGGLDPQRLDEPVRQARSAAADAARVLAEAERVADC</sequence>
<protein>
    <submittedName>
        <fullName evidence="3">Uncharacterized protein</fullName>
    </submittedName>
</protein>
<reference evidence="4" key="1">
    <citation type="submission" date="2016-10" db="EMBL/GenBank/DDBJ databases">
        <authorList>
            <person name="Varghese N."/>
            <person name="Submissions S."/>
        </authorList>
    </citation>
    <scope>NUCLEOTIDE SEQUENCE [LARGE SCALE GENOMIC DNA]</scope>
    <source>
        <strain evidence="4">DSM 21743</strain>
    </source>
</reference>
<dbReference type="STRING" id="546874.SAMN04488544_1156"/>
<keyword evidence="1" id="KW-0175">Coiled coil</keyword>
<dbReference type="AlphaFoldDB" id="A0A1H2LZR5"/>
<gene>
    <name evidence="3" type="ORF">SAMN04488544_1156</name>
</gene>
<feature type="compositionally biased region" description="Low complexity" evidence="2">
    <location>
        <begin position="1"/>
        <end position="15"/>
    </location>
</feature>